<protein>
    <submittedName>
        <fullName evidence="2">Uncharacterized protein</fullName>
    </submittedName>
</protein>
<evidence type="ECO:0000313" key="2">
    <source>
        <dbReference type="EMBL" id="GLW59152.1"/>
    </source>
</evidence>
<dbReference type="EMBL" id="BSRX01000069">
    <property type="protein sequence ID" value="GLW59152.1"/>
    <property type="molecule type" value="Genomic_DNA"/>
</dbReference>
<gene>
    <name evidence="2" type="ORF">Kpho01_71620</name>
</gene>
<sequence>MLNERGAPAVKRPVRAYCRGKVSCGFSVVMGLTLRLRPRPATRSAQLTRTAAYGRSEGR</sequence>
<name>A0A9W6PQU7_9ACTN</name>
<accession>A0A9W6PQU7</accession>
<reference evidence="2" key="1">
    <citation type="submission" date="2023-02" db="EMBL/GenBank/DDBJ databases">
        <title>Kitasatospora phosalacinea NBRC 14362.</title>
        <authorList>
            <person name="Ichikawa N."/>
            <person name="Sato H."/>
            <person name="Tonouchi N."/>
        </authorList>
    </citation>
    <scope>NUCLEOTIDE SEQUENCE</scope>
    <source>
        <strain evidence="2">NBRC 14362</strain>
    </source>
</reference>
<evidence type="ECO:0000256" key="1">
    <source>
        <dbReference type="SAM" id="MobiDB-lite"/>
    </source>
</evidence>
<dbReference type="Proteomes" id="UP001165143">
    <property type="component" value="Unassembled WGS sequence"/>
</dbReference>
<proteinExistence type="predicted"/>
<comment type="caution">
    <text evidence="2">The sequence shown here is derived from an EMBL/GenBank/DDBJ whole genome shotgun (WGS) entry which is preliminary data.</text>
</comment>
<evidence type="ECO:0000313" key="3">
    <source>
        <dbReference type="Proteomes" id="UP001165143"/>
    </source>
</evidence>
<dbReference type="AlphaFoldDB" id="A0A9W6PQU7"/>
<organism evidence="2 3">
    <name type="scientific">Kitasatospora phosalacinea</name>
    <dbReference type="NCBI Taxonomy" id="2065"/>
    <lineage>
        <taxon>Bacteria</taxon>
        <taxon>Bacillati</taxon>
        <taxon>Actinomycetota</taxon>
        <taxon>Actinomycetes</taxon>
        <taxon>Kitasatosporales</taxon>
        <taxon>Streptomycetaceae</taxon>
        <taxon>Kitasatospora</taxon>
    </lineage>
</organism>
<feature type="region of interest" description="Disordered" evidence="1">
    <location>
        <begin position="39"/>
        <end position="59"/>
    </location>
</feature>